<dbReference type="Proteomes" id="UP000679690">
    <property type="component" value="Unassembled WGS sequence"/>
</dbReference>
<feature type="compositionally biased region" description="Polar residues" evidence="1">
    <location>
        <begin position="219"/>
        <end position="230"/>
    </location>
</feature>
<feature type="region of interest" description="Disordered" evidence="1">
    <location>
        <begin position="139"/>
        <end position="256"/>
    </location>
</feature>
<evidence type="ECO:0000256" key="1">
    <source>
        <dbReference type="SAM" id="MobiDB-lite"/>
    </source>
</evidence>
<dbReference type="EMBL" id="JAGFNS010000014">
    <property type="protein sequence ID" value="MBO3740284.1"/>
    <property type="molecule type" value="Genomic_DNA"/>
</dbReference>
<name>A0ABS3UND8_9ACTN</name>
<proteinExistence type="predicted"/>
<evidence type="ECO:0000313" key="3">
    <source>
        <dbReference type="Proteomes" id="UP000679690"/>
    </source>
</evidence>
<evidence type="ECO:0000313" key="2">
    <source>
        <dbReference type="EMBL" id="MBO3740284.1"/>
    </source>
</evidence>
<sequence length="256" mass="28255">MHLAAAIVASVDGPEDPAAVRQRYANELAALHAVAVRNLRYATSDMEFVYVLEALMAFENGGVWQRNLHWLASGEAEIDCPSCGEHLVLDLEGPDFLMASFTDPFLAPTTVAPVEHAEATMENRLLVLSQAHGRPAVAGKLPRLSGAQPAHAAERRSTYPKRSSETGITCKRKHSSSDGKPTRHLPRSVRRRNGCRGVAGDRRRIQLSCSDSGARAIQRSASKGNWSKTSPLPDPRRRSTRPITYRRHRREVGHDR</sequence>
<gene>
    <name evidence="2" type="ORF">J5X75_22520</name>
</gene>
<protein>
    <submittedName>
        <fullName evidence="2">Uncharacterized protein</fullName>
    </submittedName>
</protein>
<keyword evidence="3" id="KW-1185">Reference proteome</keyword>
<organism evidence="2 3">
    <name type="scientific">Actinoplanes flavus</name>
    <dbReference type="NCBI Taxonomy" id="2820290"/>
    <lineage>
        <taxon>Bacteria</taxon>
        <taxon>Bacillati</taxon>
        <taxon>Actinomycetota</taxon>
        <taxon>Actinomycetes</taxon>
        <taxon>Micromonosporales</taxon>
        <taxon>Micromonosporaceae</taxon>
        <taxon>Actinoplanes</taxon>
    </lineage>
</organism>
<dbReference type="RefSeq" id="WP_208469458.1">
    <property type="nucleotide sequence ID" value="NZ_JAGFNS010000014.1"/>
</dbReference>
<feature type="compositionally biased region" description="Basic residues" evidence="1">
    <location>
        <begin position="238"/>
        <end position="256"/>
    </location>
</feature>
<reference evidence="2 3" key="1">
    <citation type="submission" date="2021-03" db="EMBL/GenBank/DDBJ databases">
        <title>Actinoplanes flavus sp. nov., a novel actinomycete isolated from Coconut Palm rhizosphere soil.</title>
        <authorList>
            <person name="Luo X."/>
        </authorList>
    </citation>
    <scope>NUCLEOTIDE SEQUENCE [LARGE SCALE GENOMIC DNA]</scope>
    <source>
        <strain evidence="2 3">NEAU-H7</strain>
    </source>
</reference>
<accession>A0ABS3UND8</accession>
<feature type="compositionally biased region" description="Basic residues" evidence="1">
    <location>
        <begin position="182"/>
        <end position="194"/>
    </location>
</feature>
<comment type="caution">
    <text evidence="2">The sequence shown here is derived from an EMBL/GenBank/DDBJ whole genome shotgun (WGS) entry which is preliminary data.</text>
</comment>